<dbReference type="Proteomes" id="UP000217289">
    <property type="component" value="Chromosome"/>
</dbReference>
<evidence type="ECO:0000313" key="1">
    <source>
        <dbReference type="EMBL" id="ATB29500.1"/>
    </source>
</evidence>
<dbReference type="EMBL" id="CP022163">
    <property type="protein sequence ID" value="ATB29500.1"/>
    <property type="molecule type" value="Genomic_DNA"/>
</dbReference>
<name>A0A250IE54_9BACT</name>
<dbReference type="KEGG" id="mbd:MEBOL_002950"/>
<gene>
    <name evidence="1" type="ORF">MEBOL_002950</name>
</gene>
<organism evidence="1 2">
    <name type="scientific">Melittangium boletus DSM 14713</name>
    <dbReference type="NCBI Taxonomy" id="1294270"/>
    <lineage>
        <taxon>Bacteria</taxon>
        <taxon>Pseudomonadati</taxon>
        <taxon>Myxococcota</taxon>
        <taxon>Myxococcia</taxon>
        <taxon>Myxococcales</taxon>
        <taxon>Cystobacterineae</taxon>
        <taxon>Archangiaceae</taxon>
        <taxon>Melittangium</taxon>
    </lineage>
</organism>
<proteinExistence type="predicted"/>
<accession>A0A250IE54</accession>
<dbReference type="AlphaFoldDB" id="A0A250IE54"/>
<evidence type="ECO:0000313" key="2">
    <source>
        <dbReference type="Proteomes" id="UP000217289"/>
    </source>
</evidence>
<sequence length="47" mass="5487">MDHFMKCKSDRHDGRVWGESQCKACYEACMRHGFWPLRANEKLCPGA</sequence>
<keyword evidence="2" id="KW-1185">Reference proteome</keyword>
<reference evidence="1 2" key="1">
    <citation type="submission" date="2017-06" db="EMBL/GenBank/DDBJ databases">
        <authorList>
            <person name="Kim H.J."/>
            <person name="Triplett B.A."/>
        </authorList>
    </citation>
    <scope>NUCLEOTIDE SEQUENCE [LARGE SCALE GENOMIC DNA]</scope>
    <source>
        <strain evidence="1 2">DSM 14713</strain>
    </source>
</reference>
<protein>
    <submittedName>
        <fullName evidence="1">Uncharacterized protein</fullName>
    </submittedName>
</protein>